<evidence type="ECO:0000259" key="1">
    <source>
        <dbReference type="PROSITE" id="PS51725"/>
    </source>
</evidence>
<organism evidence="2 3">
    <name type="scientific">Paraburkholderia phenazinium</name>
    <dbReference type="NCBI Taxonomy" id="60549"/>
    <lineage>
        <taxon>Bacteria</taxon>
        <taxon>Pseudomonadati</taxon>
        <taxon>Pseudomonadota</taxon>
        <taxon>Betaproteobacteria</taxon>
        <taxon>Burkholderiales</taxon>
        <taxon>Burkholderiaceae</taxon>
        <taxon>Paraburkholderia</taxon>
    </lineage>
</organism>
<dbReference type="OrthoDB" id="1494517at2"/>
<dbReference type="InterPro" id="IPR011008">
    <property type="entry name" value="Dimeric_a/b-barrel"/>
</dbReference>
<name>A0A1N6JZ74_9BURK</name>
<dbReference type="InterPro" id="IPR007138">
    <property type="entry name" value="ABM_dom"/>
</dbReference>
<dbReference type="EMBL" id="FSRM01000002">
    <property type="protein sequence ID" value="SIO49632.1"/>
    <property type="molecule type" value="Genomic_DNA"/>
</dbReference>
<feature type="domain" description="ABM" evidence="1">
    <location>
        <begin position="11"/>
        <end position="99"/>
    </location>
</feature>
<reference evidence="2 3" key="1">
    <citation type="submission" date="2016-11" db="EMBL/GenBank/DDBJ databases">
        <authorList>
            <person name="Jaros S."/>
            <person name="Januszkiewicz K."/>
            <person name="Wedrychowicz H."/>
        </authorList>
    </citation>
    <scope>NUCLEOTIDE SEQUENCE [LARGE SCALE GENOMIC DNA]</scope>
    <source>
        <strain evidence="2 3">GAS86</strain>
    </source>
</reference>
<keyword evidence="2" id="KW-0560">Oxidoreductase</keyword>
<dbReference type="GO" id="GO:0004497">
    <property type="term" value="F:monooxygenase activity"/>
    <property type="evidence" value="ECO:0007669"/>
    <property type="project" value="UniProtKB-KW"/>
</dbReference>
<sequence length="134" mass="15442">MTTISKHNQLITLINVFTVEPSRQQELLDLLDRATQIVRLEPGFISSSLHRGIDGNKVTMYAQWRSVEAYRAMRENPTPLSYFEQAAAFTEFETAVYEVVETYSPQPERRRAIGARTWVERSFVAIACRSDLQK</sequence>
<protein>
    <submittedName>
        <fullName evidence="2">Quinol monooxygenase YgiN</fullName>
    </submittedName>
</protein>
<dbReference type="Pfam" id="PF03992">
    <property type="entry name" value="ABM"/>
    <property type="match status" value="1"/>
</dbReference>
<dbReference type="RefSeq" id="WP_074267491.1">
    <property type="nucleotide sequence ID" value="NZ_FSRM01000002.1"/>
</dbReference>
<accession>A0A1N6JZ74</accession>
<dbReference type="AlphaFoldDB" id="A0A1N6JZ74"/>
<keyword evidence="2" id="KW-0503">Monooxygenase</keyword>
<dbReference type="Gene3D" id="3.30.70.100">
    <property type="match status" value="1"/>
</dbReference>
<dbReference type="SUPFAM" id="SSF54909">
    <property type="entry name" value="Dimeric alpha+beta barrel"/>
    <property type="match status" value="1"/>
</dbReference>
<dbReference type="Proteomes" id="UP000184693">
    <property type="component" value="Unassembled WGS sequence"/>
</dbReference>
<evidence type="ECO:0000313" key="2">
    <source>
        <dbReference type="EMBL" id="SIO49632.1"/>
    </source>
</evidence>
<proteinExistence type="predicted"/>
<evidence type="ECO:0000313" key="3">
    <source>
        <dbReference type="Proteomes" id="UP000184693"/>
    </source>
</evidence>
<gene>
    <name evidence="2" type="ORF">SAMN05444168_5519</name>
</gene>
<dbReference type="PROSITE" id="PS51725">
    <property type="entry name" value="ABM"/>
    <property type="match status" value="1"/>
</dbReference>